<evidence type="ECO:0000256" key="12">
    <source>
        <dbReference type="ARBA" id="ARBA00023008"/>
    </source>
</evidence>
<dbReference type="InterPro" id="IPR045087">
    <property type="entry name" value="Cu-oxidase_fam"/>
</dbReference>
<keyword evidence="13" id="KW-0325">Glycoprotein</keyword>
<dbReference type="InterPro" id="IPR033138">
    <property type="entry name" value="Cu_oxidase_CS"/>
</dbReference>
<evidence type="ECO:0000256" key="14">
    <source>
        <dbReference type="ARBA" id="ARBA00023185"/>
    </source>
</evidence>
<dbReference type="AlphaFoldDB" id="A0A5N5F7C9"/>
<dbReference type="PROSITE" id="PS00079">
    <property type="entry name" value="MULTICOPPER_OXIDASE1"/>
    <property type="match status" value="1"/>
</dbReference>
<evidence type="ECO:0000256" key="10">
    <source>
        <dbReference type="ARBA" id="ARBA00022737"/>
    </source>
</evidence>
<evidence type="ECO:0000256" key="11">
    <source>
        <dbReference type="ARBA" id="ARBA00023002"/>
    </source>
</evidence>
<comment type="similarity">
    <text evidence="5">Belongs to the multicopper oxidase family.</text>
</comment>
<feature type="domain" description="Plastocyanin-like" evidence="16">
    <location>
        <begin position="381"/>
        <end position="486"/>
    </location>
</feature>
<keyword evidence="14" id="KW-0439">Lignin degradation</keyword>
<dbReference type="GO" id="GO:0046274">
    <property type="term" value="P:lignin catabolic process"/>
    <property type="evidence" value="ECO:0007669"/>
    <property type="project" value="UniProtKB-KW"/>
</dbReference>
<dbReference type="CDD" id="cd13875">
    <property type="entry name" value="CuRO_2_LCC_plant"/>
    <property type="match status" value="1"/>
</dbReference>
<dbReference type="InterPro" id="IPR002355">
    <property type="entry name" value="Cu_oxidase_Cu_BS"/>
</dbReference>
<dbReference type="GO" id="GO:0048046">
    <property type="term" value="C:apoplast"/>
    <property type="evidence" value="ECO:0007669"/>
    <property type="project" value="UniProtKB-SubCell"/>
</dbReference>
<reference evidence="18 19" key="1">
    <citation type="submission" date="2019-09" db="EMBL/GenBank/DDBJ databases">
        <authorList>
            <person name="Ou C."/>
        </authorList>
    </citation>
    <scope>NUCLEOTIDE SEQUENCE [LARGE SCALE GENOMIC DNA]</scope>
    <source>
        <strain evidence="18">S2</strain>
        <tissue evidence="18">Leaf</tissue>
    </source>
</reference>
<comment type="cofactor">
    <cofactor evidence="2">
        <name>Cu cation</name>
        <dbReference type="ChEBI" id="CHEBI:23378"/>
    </cofactor>
</comment>
<evidence type="ECO:0000313" key="19">
    <source>
        <dbReference type="Proteomes" id="UP000327157"/>
    </source>
</evidence>
<keyword evidence="11" id="KW-0560">Oxidoreductase</keyword>
<proteinExistence type="inferred from homology"/>
<name>A0A5N5F7C9_9ROSA</name>
<evidence type="ECO:0000256" key="3">
    <source>
        <dbReference type="ARBA" id="ARBA00002075"/>
    </source>
</evidence>
<dbReference type="Pfam" id="PF00394">
    <property type="entry name" value="Cu-oxidase"/>
    <property type="match status" value="1"/>
</dbReference>
<dbReference type="InterPro" id="IPR034285">
    <property type="entry name" value="CuRO_2_LCC"/>
</dbReference>
<sequence length="504" mass="56514">MSVFIIKKIRLFVCQTLNVKSSSYTRLCSTKEILTVSDRFPGPTLKARRGDKMIITVYNKANYNITFHWHEVRQVRNPWSDGPEYITQCPIEPGNKYTYKVEFTTEEGTMWWHAHSGWARATVHGPIFVYPKRGSRYPFSKPHAEVPIILGEWWKKDVMEIPGNANITGGEPILSDAYTINGQPGHLYPCSKSGTFEISVKNGKTYLLRIISAVMDEGLFFGIANHKLTLVGKDGYYTKQIETSYLMITPGQSMDVLLQANQPPSLYFMAARAYSSATGAGFDQTTTTAIVKYRSSHRDHPHINRLHQALRSLATKEHPTNVPLHVNTHLFFAISVNLLNCSGKPCSGPFGKRFSASVNNVSFVAPSIDILRAYYYKIPGVVVLEYNASVELVLQGTNVLASDNHPVHLHGYSFYVVGWGFGNFNPKKDPLSSNLVDPPEESTVGVPKNGWVAIRFRADNPGVWVMHCHIERHQTWGMTTVFLVKSGVDLKSKILPPPHDLPTC</sequence>
<comment type="function">
    <text evidence="3">Lignin degradation and detoxification of lignin-derived products.</text>
</comment>
<evidence type="ECO:0000259" key="16">
    <source>
        <dbReference type="Pfam" id="PF07731"/>
    </source>
</evidence>
<dbReference type="InterPro" id="IPR011706">
    <property type="entry name" value="Cu-oxidase_C"/>
</dbReference>
<keyword evidence="8" id="KW-0964">Secreted</keyword>
<dbReference type="GO" id="GO:0052716">
    <property type="term" value="F:hydroquinone:oxygen oxidoreductase activity"/>
    <property type="evidence" value="ECO:0007669"/>
    <property type="project" value="UniProtKB-EC"/>
</dbReference>
<evidence type="ECO:0000256" key="1">
    <source>
        <dbReference type="ARBA" id="ARBA00000349"/>
    </source>
</evidence>
<dbReference type="Pfam" id="PF07732">
    <property type="entry name" value="Cu-oxidase_3"/>
    <property type="match status" value="1"/>
</dbReference>
<protein>
    <recommendedName>
        <fullName evidence="6">laccase</fullName>
        <ecNumber evidence="6">1.10.3.2</ecNumber>
    </recommendedName>
</protein>
<dbReference type="InterPro" id="IPR011707">
    <property type="entry name" value="Cu-oxidase-like_N"/>
</dbReference>
<dbReference type="Gene3D" id="2.60.40.420">
    <property type="entry name" value="Cupredoxins - blue copper proteins"/>
    <property type="match status" value="3"/>
</dbReference>
<reference evidence="18 19" key="2">
    <citation type="submission" date="2019-11" db="EMBL/GenBank/DDBJ databases">
        <title>A de novo genome assembly of a pear dwarfing rootstock.</title>
        <authorList>
            <person name="Wang F."/>
            <person name="Wang J."/>
            <person name="Li S."/>
            <person name="Zhang Y."/>
            <person name="Fang M."/>
            <person name="Ma L."/>
            <person name="Zhao Y."/>
            <person name="Jiang S."/>
        </authorList>
    </citation>
    <scope>NUCLEOTIDE SEQUENCE [LARGE SCALE GENOMIC DNA]</scope>
    <source>
        <strain evidence="18">S2</strain>
        <tissue evidence="18">Leaf</tissue>
    </source>
</reference>
<organism evidence="18 19">
    <name type="scientific">Pyrus ussuriensis x Pyrus communis</name>
    <dbReference type="NCBI Taxonomy" id="2448454"/>
    <lineage>
        <taxon>Eukaryota</taxon>
        <taxon>Viridiplantae</taxon>
        <taxon>Streptophyta</taxon>
        <taxon>Embryophyta</taxon>
        <taxon>Tracheophyta</taxon>
        <taxon>Spermatophyta</taxon>
        <taxon>Magnoliopsida</taxon>
        <taxon>eudicotyledons</taxon>
        <taxon>Gunneridae</taxon>
        <taxon>Pentapetalae</taxon>
        <taxon>rosids</taxon>
        <taxon>fabids</taxon>
        <taxon>Rosales</taxon>
        <taxon>Rosaceae</taxon>
        <taxon>Amygdaloideae</taxon>
        <taxon>Maleae</taxon>
        <taxon>Pyrus</taxon>
    </lineage>
</organism>
<evidence type="ECO:0000256" key="9">
    <source>
        <dbReference type="ARBA" id="ARBA00022723"/>
    </source>
</evidence>
<evidence type="ECO:0000256" key="8">
    <source>
        <dbReference type="ARBA" id="ARBA00022525"/>
    </source>
</evidence>
<dbReference type="PROSITE" id="PS00080">
    <property type="entry name" value="MULTICOPPER_OXIDASE2"/>
    <property type="match status" value="1"/>
</dbReference>
<evidence type="ECO:0000256" key="6">
    <source>
        <dbReference type="ARBA" id="ARBA00012297"/>
    </source>
</evidence>
<comment type="caution">
    <text evidence="18">The sequence shown here is derived from an EMBL/GenBank/DDBJ whole genome shotgun (WGS) entry which is preliminary data.</text>
</comment>
<feature type="domain" description="Plastocyanin-like" evidence="17">
    <location>
        <begin position="19"/>
        <end position="132"/>
    </location>
</feature>
<dbReference type="EMBL" id="SMOL01000762">
    <property type="protein sequence ID" value="KAB2598978.1"/>
    <property type="molecule type" value="Genomic_DNA"/>
</dbReference>
<dbReference type="InterPro" id="IPR001117">
    <property type="entry name" value="Cu-oxidase_2nd"/>
</dbReference>
<comment type="catalytic activity">
    <reaction evidence="1">
        <text>4 hydroquinone + O2 = 4 benzosemiquinone + 2 H2O</text>
        <dbReference type="Rhea" id="RHEA:11276"/>
        <dbReference type="ChEBI" id="CHEBI:15377"/>
        <dbReference type="ChEBI" id="CHEBI:15379"/>
        <dbReference type="ChEBI" id="CHEBI:17594"/>
        <dbReference type="ChEBI" id="CHEBI:17977"/>
        <dbReference type="EC" id="1.10.3.2"/>
    </reaction>
</comment>
<dbReference type="Proteomes" id="UP000327157">
    <property type="component" value="Unassembled WGS sequence"/>
</dbReference>
<keyword evidence="12" id="KW-0186">Copper</keyword>
<evidence type="ECO:0000256" key="7">
    <source>
        <dbReference type="ARBA" id="ARBA00022523"/>
    </source>
</evidence>
<dbReference type="OrthoDB" id="2121828at2759"/>
<evidence type="ECO:0000256" key="5">
    <source>
        <dbReference type="ARBA" id="ARBA00010609"/>
    </source>
</evidence>
<evidence type="ECO:0000259" key="15">
    <source>
        <dbReference type="Pfam" id="PF00394"/>
    </source>
</evidence>
<accession>A0A5N5F7C9</accession>
<evidence type="ECO:0000259" key="17">
    <source>
        <dbReference type="Pfam" id="PF07732"/>
    </source>
</evidence>
<keyword evidence="7" id="KW-0052">Apoplast</keyword>
<evidence type="ECO:0000256" key="2">
    <source>
        <dbReference type="ARBA" id="ARBA00001935"/>
    </source>
</evidence>
<dbReference type="PANTHER" id="PTHR11709">
    <property type="entry name" value="MULTI-COPPER OXIDASE"/>
    <property type="match status" value="1"/>
</dbReference>
<dbReference type="EC" id="1.10.3.2" evidence="6"/>
<keyword evidence="9" id="KW-0479">Metal-binding</keyword>
<evidence type="ECO:0000313" key="18">
    <source>
        <dbReference type="EMBL" id="KAB2598978.1"/>
    </source>
</evidence>
<dbReference type="InterPro" id="IPR008972">
    <property type="entry name" value="Cupredoxin"/>
</dbReference>
<dbReference type="InterPro" id="IPR034288">
    <property type="entry name" value="CuRO_1_LCC"/>
</dbReference>
<evidence type="ECO:0000256" key="4">
    <source>
        <dbReference type="ARBA" id="ARBA00004271"/>
    </source>
</evidence>
<dbReference type="GO" id="GO:0005507">
    <property type="term" value="F:copper ion binding"/>
    <property type="evidence" value="ECO:0007669"/>
    <property type="project" value="InterPro"/>
</dbReference>
<keyword evidence="19" id="KW-1185">Reference proteome</keyword>
<dbReference type="PANTHER" id="PTHR11709:SF262">
    <property type="entry name" value="LACCASE-14"/>
    <property type="match status" value="1"/>
</dbReference>
<dbReference type="Pfam" id="PF07731">
    <property type="entry name" value="Cu-oxidase_2"/>
    <property type="match status" value="1"/>
</dbReference>
<gene>
    <name evidence="18" type="ORF">D8674_042291</name>
</gene>
<dbReference type="SUPFAM" id="SSF49503">
    <property type="entry name" value="Cupredoxins"/>
    <property type="match status" value="3"/>
</dbReference>
<dbReference type="CDD" id="cd13849">
    <property type="entry name" value="CuRO_1_LCC_plant"/>
    <property type="match status" value="1"/>
</dbReference>
<evidence type="ECO:0000256" key="13">
    <source>
        <dbReference type="ARBA" id="ARBA00023180"/>
    </source>
</evidence>
<keyword evidence="10" id="KW-0677">Repeat</keyword>
<feature type="domain" description="Plastocyanin-like" evidence="15">
    <location>
        <begin position="145"/>
        <end position="295"/>
    </location>
</feature>
<comment type="subcellular location">
    <subcellularLocation>
        <location evidence="4">Secreted</location>
        <location evidence="4">Extracellular space</location>
        <location evidence="4">Apoplast</location>
    </subcellularLocation>
</comment>